<organism evidence="12 13">
    <name type="scientific">Perkinsus chesapeaki</name>
    <name type="common">Clam parasite</name>
    <name type="synonym">Perkinsus andrewsi</name>
    <dbReference type="NCBI Taxonomy" id="330153"/>
    <lineage>
        <taxon>Eukaryota</taxon>
        <taxon>Sar</taxon>
        <taxon>Alveolata</taxon>
        <taxon>Perkinsozoa</taxon>
        <taxon>Perkinsea</taxon>
        <taxon>Perkinsida</taxon>
        <taxon>Perkinsidae</taxon>
        <taxon>Perkinsus</taxon>
    </lineage>
</organism>
<dbReference type="GO" id="GO:0042281">
    <property type="term" value="F:dolichyl pyrophosphate Man9GlcNAc2 alpha-1,3-glucosyltransferase activity"/>
    <property type="evidence" value="ECO:0007669"/>
    <property type="project" value="TreeGrafter"/>
</dbReference>
<feature type="transmembrane region" description="Helical" evidence="10">
    <location>
        <begin position="188"/>
        <end position="208"/>
    </location>
</feature>
<evidence type="ECO:0000256" key="6">
    <source>
        <dbReference type="ARBA" id="ARBA00022692"/>
    </source>
</evidence>
<dbReference type="PANTHER" id="PTHR12413:SF1">
    <property type="entry name" value="DOLICHYL PYROPHOSPHATE MAN9GLCNAC2 ALPHA-1,3-GLUCOSYLTRANSFERASE"/>
    <property type="match status" value="1"/>
</dbReference>
<evidence type="ECO:0000256" key="2">
    <source>
        <dbReference type="ARBA" id="ARBA00004922"/>
    </source>
</evidence>
<evidence type="ECO:0000256" key="5">
    <source>
        <dbReference type="ARBA" id="ARBA00022679"/>
    </source>
</evidence>
<dbReference type="AlphaFoldDB" id="A0A7J6MMH1"/>
<feature type="non-terminal residue" evidence="12">
    <location>
        <position position="542"/>
    </location>
</feature>
<evidence type="ECO:0000256" key="11">
    <source>
        <dbReference type="SAM" id="MobiDB-lite"/>
    </source>
</evidence>
<dbReference type="Proteomes" id="UP000591131">
    <property type="component" value="Unassembled WGS sequence"/>
</dbReference>
<dbReference type="OrthoDB" id="339981at2759"/>
<evidence type="ECO:0000256" key="4">
    <source>
        <dbReference type="ARBA" id="ARBA00022676"/>
    </source>
</evidence>
<dbReference type="EC" id="2.4.1.-" evidence="10"/>
<feature type="transmembrane region" description="Helical" evidence="10">
    <location>
        <begin position="483"/>
        <end position="505"/>
    </location>
</feature>
<evidence type="ECO:0000313" key="13">
    <source>
        <dbReference type="Proteomes" id="UP000591131"/>
    </source>
</evidence>
<keyword evidence="13" id="KW-1185">Reference proteome</keyword>
<feature type="transmembrane region" description="Helical" evidence="10">
    <location>
        <begin position="453"/>
        <end position="471"/>
    </location>
</feature>
<comment type="pathway">
    <text evidence="2 10">Protein modification; protein glycosylation.</text>
</comment>
<keyword evidence="8 10" id="KW-1133">Transmembrane helix</keyword>
<evidence type="ECO:0000256" key="9">
    <source>
        <dbReference type="ARBA" id="ARBA00023136"/>
    </source>
</evidence>
<dbReference type="UniPathway" id="UPA00378"/>
<keyword evidence="7 10" id="KW-0256">Endoplasmic reticulum</keyword>
<dbReference type="Pfam" id="PF03155">
    <property type="entry name" value="Alg6_Alg8"/>
    <property type="match status" value="1"/>
</dbReference>
<keyword evidence="9 10" id="KW-0472">Membrane</keyword>
<feature type="transmembrane region" description="Helical" evidence="10">
    <location>
        <begin position="255"/>
        <end position="272"/>
    </location>
</feature>
<evidence type="ECO:0000256" key="3">
    <source>
        <dbReference type="ARBA" id="ARBA00008715"/>
    </source>
</evidence>
<evidence type="ECO:0000256" key="8">
    <source>
        <dbReference type="ARBA" id="ARBA00022989"/>
    </source>
</evidence>
<keyword evidence="4 10" id="KW-0328">Glycosyltransferase</keyword>
<feature type="compositionally biased region" description="Polar residues" evidence="11">
    <location>
        <begin position="1"/>
        <end position="10"/>
    </location>
</feature>
<reference evidence="12 13" key="1">
    <citation type="submission" date="2020-04" db="EMBL/GenBank/DDBJ databases">
        <title>Perkinsus chesapeaki whole genome sequence.</title>
        <authorList>
            <person name="Bogema D.R."/>
        </authorList>
    </citation>
    <scope>NUCLEOTIDE SEQUENCE [LARGE SCALE GENOMIC DNA]</scope>
    <source>
        <strain evidence="12">ATCC PRA-425</strain>
    </source>
</reference>
<feature type="transmembrane region" description="Helical" evidence="10">
    <location>
        <begin position="160"/>
        <end position="182"/>
    </location>
</feature>
<sequence>CFKPCMSTSNQRRRGSTRNGGDPSAVADEKEEFDMVGHPPSSPSEPQPRPLPVLVCVLLASSLLRVAVGPHQPHSGQGQPPMYGDYEAQRHWMELTVNTPMEDWYRSTVNNEPSYWPIDYPPLTAYHSWLMGYLTDLIGMPQAVELTTSRGYEELNHKTFMRWTALLPDVLLLGSGLLWYFYHMPRLPLLSKALCLASVLFTPGFVLIDHCHFQYNSVPLGLLMWSIIFIIRPSFHNQLIGAVLYSLAVMYKQTFLYFAPAMFAYLFGQVLSNRRSKRDAIERVLALGVVVATTVAFTVLPLILADGDLTVIGRLMERMFPFKRGLYEDHVSNVWVLLSPVLKFRRWSLESESFARIMVKVCTACTLLASLPSVLDCILRPPRTEKRQRFLACLFESSLSFFLFSWQVHEKAILLPLLPAILLVSDRPLFSAGFGMLSTLSLWRLMEKDNLEVATIELAILSVVIYTFTLRCLKVSQSSEDSIFFMVITAILATGTVLIVLSWFVPPPARYPFLYPLLLNALCAVGFMASHAKMLLVQLALP</sequence>
<keyword evidence="6 10" id="KW-0812">Transmembrane</keyword>
<feature type="compositionally biased region" description="Pro residues" evidence="11">
    <location>
        <begin position="40"/>
        <end position="49"/>
    </location>
</feature>
<evidence type="ECO:0000256" key="10">
    <source>
        <dbReference type="RuleBase" id="RU363110"/>
    </source>
</evidence>
<comment type="subcellular location">
    <subcellularLocation>
        <location evidence="1 10">Endoplasmic reticulum membrane</location>
        <topology evidence="1 10">Multi-pass membrane protein</topology>
    </subcellularLocation>
</comment>
<proteinExistence type="inferred from homology"/>
<keyword evidence="5 10" id="KW-0808">Transferase</keyword>
<comment type="caution">
    <text evidence="12">The sequence shown here is derived from an EMBL/GenBank/DDBJ whole genome shotgun (WGS) entry which is preliminary data.</text>
</comment>
<feature type="transmembrane region" description="Helical" evidence="10">
    <location>
        <begin position="215"/>
        <end position="235"/>
    </location>
</feature>
<feature type="region of interest" description="Disordered" evidence="11">
    <location>
        <begin position="1"/>
        <end position="49"/>
    </location>
</feature>
<accession>A0A7J6MMH1</accession>
<gene>
    <name evidence="12" type="primary">ALG6</name>
    <name evidence="12" type="ORF">FOL47_000869</name>
</gene>
<dbReference type="PANTHER" id="PTHR12413">
    <property type="entry name" value="DOLICHYL GLYCOSYLTRANSFERASE"/>
    <property type="match status" value="1"/>
</dbReference>
<evidence type="ECO:0000256" key="7">
    <source>
        <dbReference type="ARBA" id="ARBA00022824"/>
    </source>
</evidence>
<comment type="similarity">
    <text evidence="3 10">Belongs to the ALG6/ALG8 glucosyltransferase family.</text>
</comment>
<protein>
    <recommendedName>
        <fullName evidence="10">Alpha-1,3-glucosyltransferase</fullName>
        <ecNumber evidence="10">2.4.1.-</ecNumber>
    </recommendedName>
</protein>
<feature type="transmembrane region" description="Helical" evidence="10">
    <location>
        <begin position="284"/>
        <end position="304"/>
    </location>
</feature>
<feature type="transmembrane region" description="Helical" evidence="10">
    <location>
        <begin position="517"/>
        <end position="541"/>
    </location>
</feature>
<evidence type="ECO:0000313" key="12">
    <source>
        <dbReference type="EMBL" id="KAF4672151.1"/>
    </source>
</evidence>
<dbReference type="InterPro" id="IPR004856">
    <property type="entry name" value="Glyco_trans_ALG6/ALG8"/>
</dbReference>
<name>A0A7J6MMH1_PERCH</name>
<dbReference type="GO" id="GO:0005789">
    <property type="term" value="C:endoplasmic reticulum membrane"/>
    <property type="evidence" value="ECO:0007669"/>
    <property type="project" value="UniProtKB-SubCell"/>
</dbReference>
<dbReference type="EMBL" id="JAAPAO010000118">
    <property type="protein sequence ID" value="KAF4672151.1"/>
    <property type="molecule type" value="Genomic_DNA"/>
</dbReference>
<evidence type="ECO:0000256" key="1">
    <source>
        <dbReference type="ARBA" id="ARBA00004477"/>
    </source>
</evidence>